<comment type="subcellular location">
    <subcellularLocation>
        <location evidence="3">Cytoplasm</location>
    </subcellularLocation>
    <subcellularLocation>
        <location evidence="2">Membrane</location>
    </subcellularLocation>
    <subcellularLocation>
        <location evidence="1">Nucleus</location>
    </subcellularLocation>
</comment>
<dbReference type="Pfam" id="PF10193">
    <property type="entry name" value="Telomere_reg-2"/>
    <property type="match status" value="1"/>
</dbReference>
<evidence type="ECO:0000259" key="10">
    <source>
        <dbReference type="Pfam" id="PF25320"/>
    </source>
</evidence>
<feature type="domain" description="Telomere length regulation protein conserved" evidence="9">
    <location>
        <begin position="459"/>
        <end position="567"/>
    </location>
</feature>
<gene>
    <name evidence="11" type="ORF">NEMVEDRAFT_v1g109335</name>
</gene>
<evidence type="ECO:0000256" key="3">
    <source>
        <dbReference type="ARBA" id="ARBA00004496"/>
    </source>
</evidence>
<dbReference type="PANTHER" id="PTHR15830:SF10">
    <property type="entry name" value="TELOMERE LENGTH REGULATION PROTEIN TEL2 HOMOLOG"/>
    <property type="match status" value="1"/>
</dbReference>
<dbReference type="GO" id="GO:0051879">
    <property type="term" value="F:Hsp90 protein binding"/>
    <property type="evidence" value="ECO:0000318"/>
    <property type="project" value="GO_Central"/>
</dbReference>
<feature type="non-terminal residue" evidence="11">
    <location>
        <position position="1"/>
    </location>
</feature>
<accession>A7S910</accession>
<dbReference type="SUPFAM" id="SSF48371">
    <property type="entry name" value="ARM repeat"/>
    <property type="match status" value="1"/>
</dbReference>
<dbReference type="InterPro" id="IPR038528">
    <property type="entry name" value="TEL2_C_sf"/>
</dbReference>
<dbReference type="GO" id="GO:0005829">
    <property type="term" value="C:cytosol"/>
    <property type="evidence" value="ECO:0000318"/>
    <property type="project" value="GO_Central"/>
</dbReference>
<dbReference type="InterPro" id="IPR057348">
    <property type="entry name" value="TELO2_ARM"/>
</dbReference>
<dbReference type="GO" id="GO:0051083">
    <property type="term" value="P:'de novo' cotranslational protein folding"/>
    <property type="evidence" value="ECO:0000318"/>
    <property type="project" value="GO_Central"/>
</dbReference>
<dbReference type="GO" id="GO:0042162">
    <property type="term" value="F:telomeric DNA binding"/>
    <property type="evidence" value="ECO:0000318"/>
    <property type="project" value="GO_Central"/>
</dbReference>
<evidence type="ECO:0000256" key="1">
    <source>
        <dbReference type="ARBA" id="ARBA00004123"/>
    </source>
</evidence>
<dbReference type="InParanoid" id="A7S910"/>
<reference evidence="11 12" key="1">
    <citation type="journal article" date="2007" name="Science">
        <title>Sea anemone genome reveals ancestral eumetazoan gene repertoire and genomic organization.</title>
        <authorList>
            <person name="Putnam N.H."/>
            <person name="Srivastava M."/>
            <person name="Hellsten U."/>
            <person name="Dirks B."/>
            <person name="Chapman J."/>
            <person name="Salamov A."/>
            <person name="Terry A."/>
            <person name="Shapiro H."/>
            <person name="Lindquist E."/>
            <person name="Kapitonov V.V."/>
            <person name="Jurka J."/>
            <person name="Genikhovich G."/>
            <person name="Grigoriev I.V."/>
            <person name="Lucas S.M."/>
            <person name="Steele R.E."/>
            <person name="Finnerty J.R."/>
            <person name="Technau U."/>
            <person name="Martindale M.Q."/>
            <person name="Rokhsar D.S."/>
        </authorList>
    </citation>
    <scope>NUCLEOTIDE SEQUENCE [LARGE SCALE GENOMIC DNA]</scope>
    <source>
        <strain evidence="12">CH2 X CH6</strain>
    </source>
</reference>
<dbReference type="GO" id="GO:0005634">
    <property type="term" value="C:nucleus"/>
    <property type="evidence" value="ECO:0007669"/>
    <property type="project" value="UniProtKB-SubCell"/>
</dbReference>
<dbReference type="eggNOG" id="KOG4346">
    <property type="taxonomic scope" value="Eukaryota"/>
</dbReference>
<dbReference type="InterPro" id="IPR051970">
    <property type="entry name" value="TEL2_Regulation"/>
</dbReference>
<dbReference type="AlphaFoldDB" id="A7S910"/>
<dbReference type="EMBL" id="DS469600">
    <property type="protein sequence ID" value="EDO39854.1"/>
    <property type="molecule type" value="Genomic_DNA"/>
</dbReference>
<dbReference type="Pfam" id="PF25320">
    <property type="entry name" value="TELO2_ARM"/>
    <property type="match status" value="1"/>
</dbReference>
<dbReference type="STRING" id="45351.A7S910"/>
<keyword evidence="8" id="KW-0539">Nucleus</keyword>
<protein>
    <recommendedName>
        <fullName evidence="5">Telomere length regulation protein TEL2 homolog</fullName>
    </recommendedName>
</protein>
<keyword evidence="6" id="KW-0963">Cytoplasm</keyword>
<evidence type="ECO:0000313" key="12">
    <source>
        <dbReference type="Proteomes" id="UP000001593"/>
    </source>
</evidence>
<dbReference type="InterPro" id="IPR016024">
    <property type="entry name" value="ARM-type_fold"/>
</dbReference>
<evidence type="ECO:0000256" key="2">
    <source>
        <dbReference type="ARBA" id="ARBA00004370"/>
    </source>
</evidence>
<dbReference type="InterPro" id="IPR019337">
    <property type="entry name" value="Telomere_length_regulation_dom"/>
</dbReference>
<sequence>EFLDRHYVPFIESLLRSTTVGFYSTLDQKKKAIFEAFFLDGIPSQSLAVLLSSLERLSKSDDLLSVTAILERFITSSKLVDIFTYFCIDGNAAVTQQRKSELHRKQIITLIVSIPERVANKQGRNAKLLFLPNEFSSRIVADVLDALTKIHNTVVSTSCHFSLRFMSELLGRLSMAGLGVKLISKILPTLEKLMSTSPFWHKLCSDLITGVPDHTMEPVVESLVKQVRQQETLTKFFGESIESRPRLKYLLTTKFLLLRYHADSNVLANIIGYLASLESHQTLVDTTKVLFDNWSNKSALKHTPYNHHLFISCGLVHAVGYLTQEEKAALRQSLLGSLLNGVQIHLENPVARVRELGMVVAEVLTSALDTEGDKLSFDYKESSDSKLIKEFAKGKDAIFNKANLKNTPEEIANDSEADIFEMTERTSKLGVSHEHHDADDDDLEPYEIEEEFTEEQKAPRHLRDCIDGLLESDKPEKTEAALQALDKLVCSNPDDLPDVCVELVKILLHLQDKFSTENFILLRHNAMVAVAVRFPKEIAGYLTEEFFAANYNISQRLDMLSVLTATAQFLSEPQEIQNEKNIPKRFPLPNLQDLVLDKTPHWQKIVQERIESKTKRFAKGPSNAPLKQVMNKFSNVAGHFFYPLMKNFDHKLKTLDLLGEDSFVLGRLVHTLGIVMYSARGTLGARNMAATLIEFTWALRYHPEAYIRRMLVFSQIMVLVSVPITVLFEDCTSELLEIQEWLKDLVQRDSDTEVREIALQGLSVMERIFKDECAGTSG</sequence>
<dbReference type="OrthoDB" id="10258062at2759"/>
<dbReference type="KEGG" id="nve:5511524"/>
<dbReference type="Gene3D" id="1.25.40.720">
    <property type="entry name" value="Telomere length regulation protein 2, C-terminal domain"/>
    <property type="match status" value="2"/>
</dbReference>
<evidence type="ECO:0000256" key="7">
    <source>
        <dbReference type="ARBA" id="ARBA00023136"/>
    </source>
</evidence>
<evidence type="ECO:0000256" key="8">
    <source>
        <dbReference type="ARBA" id="ARBA00023242"/>
    </source>
</evidence>
<dbReference type="OMA" id="FYPQNYF"/>
<evidence type="ECO:0000313" key="11">
    <source>
        <dbReference type="EMBL" id="EDO39854.1"/>
    </source>
</evidence>
<dbReference type="PANTHER" id="PTHR15830">
    <property type="entry name" value="TELOMERE LENGTH REGULATION PROTEIN TEL2 FAMILY MEMBER"/>
    <property type="match status" value="1"/>
</dbReference>
<evidence type="ECO:0000256" key="4">
    <source>
        <dbReference type="ARBA" id="ARBA00006133"/>
    </source>
</evidence>
<proteinExistence type="inferred from homology"/>
<comment type="similarity">
    <text evidence="4">Belongs to the TEL2 family.</text>
</comment>
<name>A7S910_NEMVE</name>
<dbReference type="PhylomeDB" id="A7S910"/>
<keyword evidence="7" id="KW-0472">Membrane</keyword>
<dbReference type="HOGENOM" id="CLU_008764_1_0_1"/>
<dbReference type="FunFam" id="1.25.40.720:FF:000003">
    <property type="entry name" value="Telomere length regulation protein TEL2 homolog"/>
    <property type="match status" value="1"/>
</dbReference>
<feature type="domain" description="TELO2 ARM repeat" evidence="10">
    <location>
        <begin position="213"/>
        <end position="371"/>
    </location>
</feature>
<dbReference type="GO" id="GO:0016020">
    <property type="term" value="C:membrane"/>
    <property type="evidence" value="ECO:0007669"/>
    <property type="project" value="UniProtKB-SubCell"/>
</dbReference>
<dbReference type="Proteomes" id="UP000001593">
    <property type="component" value="Unassembled WGS sequence"/>
</dbReference>
<evidence type="ECO:0000259" key="9">
    <source>
        <dbReference type="Pfam" id="PF10193"/>
    </source>
</evidence>
<dbReference type="FunFam" id="1.25.40.720:FF:000001">
    <property type="entry name" value="Telomere length regulation protein TEL2"/>
    <property type="match status" value="1"/>
</dbReference>
<organism evidence="11 12">
    <name type="scientific">Nematostella vectensis</name>
    <name type="common">Starlet sea anemone</name>
    <dbReference type="NCBI Taxonomy" id="45351"/>
    <lineage>
        <taxon>Eukaryota</taxon>
        <taxon>Metazoa</taxon>
        <taxon>Cnidaria</taxon>
        <taxon>Anthozoa</taxon>
        <taxon>Hexacorallia</taxon>
        <taxon>Actiniaria</taxon>
        <taxon>Edwardsiidae</taxon>
        <taxon>Nematostella</taxon>
    </lineage>
</organism>
<evidence type="ECO:0000256" key="5">
    <source>
        <dbReference type="ARBA" id="ARBA00018231"/>
    </source>
</evidence>
<keyword evidence="12" id="KW-1185">Reference proteome</keyword>
<evidence type="ECO:0000256" key="6">
    <source>
        <dbReference type="ARBA" id="ARBA00022490"/>
    </source>
</evidence>